<evidence type="ECO:0000256" key="8">
    <source>
        <dbReference type="PROSITE-ProRule" id="PRU01360"/>
    </source>
</evidence>
<accession>A0A857JL49</accession>
<organism evidence="13 14">
    <name type="scientific">Paraglaciecola mesophila</name>
    <dbReference type="NCBI Taxonomy" id="197222"/>
    <lineage>
        <taxon>Bacteria</taxon>
        <taxon>Pseudomonadati</taxon>
        <taxon>Pseudomonadota</taxon>
        <taxon>Gammaproteobacteria</taxon>
        <taxon>Alteromonadales</taxon>
        <taxon>Alteromonadaceae</taxon>
        <taxon>Paraglaciecola</taxon>
    </lineage>
</organism>
<dbReference type="PANTHER" id="PTHR47234">
    <property type="match status" value="1"/>
</dbReference>
<keyword evidence="7 8" id="KW-0998">Cell outer membrane</keyword>
<evidence type="ECO:0000256" key="1">
    <source>
        <dbReference type="ARBA" id="ARBA00004571"/>
    </source>
</evidence>
<keyword evidence="3 8" id="KW-1134">Transmembrane beta strand</keyword>
<dbReference type="OrthoDB" id="176248at2"/>
<evidence type="ECO:0000256" key="10">
    <source>
        <dbReference type="SAM" id="SignalP"/>
    </source>
</evidence>
<evidence type="ECO:0000256" key="7">
    <source>
        <dbReference type="ARBA" id="ARBA00023237"/>
    </source>
</evidence>
<keyword evidence="14" id="KW-1185">Reference proteome</keyword>
<dbReference type="GO" id="GO:0009279">
    <property type="term" value="C:cell outer membrane"/>
    <property type="evidence" value="ECO:0007669"/>
    <property type="project" value="UniProtKB-SubCell"/>
</dbReference>
<gene>
    <name evidence="13" type="ORF">FX988_02881</name>
</gene>
<evidence type="ECO:0000256" key="3">
    <source>
        <dbReference type="ARBA" id="ARBA00022452"/>
    </source>
</evidence>
<reference evidence="13 14" key="1">
    <citation type="submission" date="2019-12" db="EMBL/GenBank/DDBJ databases">
        <title>Genome sequencing and assembly of endphytes of Porphyra tenera.</title>
        <authorList>
            <person name="Park J.M."/>
            <person name="Shin R."/>
            <person name="Jo S.H."/>
        </authorList>
    </citation>
    <scope>NUCLEOTIDE SEQUENCE [LARGE SCALE GENOMIC DNA]</scope>
    <source>
        <strain evidence="13 14">GPM4</strain>
    </source>
</reference>
<feature type="signal peptide" evidence="10">
    <location>
        <begin position="1"/>
        <end position="25"/>
    </location>
</feature>
<dbReference type="EMBL" id="CP047656">
    <property type="protein sequence ID" value="QHJ12623.1"/>
    <property type="molecule type" value="Genomic_DNA"/>
</dbReference>
<protein>
    <submittedName>
        <fullName evidence="13">Colicin I receptor</fullName>
    </submittedName>
</protein>
<dbReference type="Gene3D" id="2.170.130.10">
    <property type="entry name" value="TonB-dependent receptor, plug domain"/>
    <property type="match status" value="1"/>
</dbReference>
<dbReference type="Pfam" id="PF00593">
    <property type="entry name" value="TonB_dep_Rec_b-barrel"/>
    <property type="match status" value="1"/>
</dbReference>
<dbReference type="Pfam" id="PF07715">
    <property type="entry name" value="Plug"/>
    <property type="match status" value="1"/>
</dbReference>
<dbReference type="KEGG" id="pmes:FX988_02881"/>
<dbReference type="InterPro" id="IPR012910">
    <property type="entry name" value="Plug_dom"/>
</dbReference>
<evidence type="ECO:0000259" key="11">
    <source>
        <dbReference type="Pfam" id="PF00593"/>
    </source>
</evidence>
<dbReference type="SUPFAM" id="SSF56935">
    <property type="entry name" value="Porins"/>
    <property type="match status" value="1"/>
</dbReference>
<feature type="domain" description="TonB-dependent receptor plug" evidence="12">
    <location>
        <begin position="54"/>
        <end position="166"/>
    </location>
</feature>
<sequence length="949" mass="102998">MHKITQAVKLALLGGSFAMTQQALAQQSTDAQSADTVEKIQITGSRILREGAIAPSPVTVLSGESLLNTGAMNIGEALNELPALASTYSLSNSGQFIGTAGLSLLDLRGMGTERTLVLVNGKRHVASSAGTASVDTNTIPTSWIERVEIITGGASAVYGADAVTGVVNFILKDKIEGLQVSATKGYADNHDYSNDKYSFSYGTNFNDDRGNIAFSVEHSSQESLNALDNPWTSTSFRNLANQAQTEENKDSLDVPDDIYTPNAGIYALSNAGTFAIGDDYYSFNPNGSVRDVYLGDNVDGIACENCDFINLNQFTELQPEFDRTNYNLKLSYDLTDNIRGYVEGKYARTRSTNIGQPAFFFFEAPEDAITIQNDNPYVGDDLRALMGANNLTSITIDRMLTDVGRRIEDDERETTAFVAGLEGFINDDWGFETYITRGETKLERANKNNLVLANFYNAVDAVEADDGSIVCRDAQAQAAGCAPLNLLGDGAPSQEAIDYVNTTSVGNSTITQTVVGGSVNNSGIYELPAGYVGFAAGIEYRKEESEIEEPDNAAGTFFNVLGEDKGDFDVKEAYVEFSVPLLADLPGIQDLNFETALRVADYSTIGNAKSWKLGLDWQVYDDLRIRSTHSSALRAPNISELFGEASQTFFSIDDPCKTSELGQLADASTRTANCAALGVPADFDSDYDQATIEGEQGGNINLRAEESKSTTVGVVYQPAYLEGFVATIDYWKIELTDAISSVDSQTILDRCVDNISGVNNDYCSLITRDASGEISQIRSFALNLSGQDASGVDFEFGYDFDALGGSFKTNLIGTYLIERKEYPFQEDTSDYVEYAGTAGESEWQGMLSVNYMVDAWQAGIKTRYLERVSIYDNQELAINPNRSTLMEYGSYAVSDVTVGYAFENGLSLTVGVDNVFNRELPYGTTGTGEKTGAYENIGRFGYVTVSYQM</sequence>
<dbReference type="InterPro" id="IPR037066">
    <property type="entry name" value="Plug_dom_sf"/>
</dbReference>
<evidence type="ECO:0000256" key="6">
    <source>
        <dbReference type="ARBA" id="ARBA00023136"/>
    </source>
</evidence>
<keyword evidence="6 8" id="KW-0472">Membrane</keyword>
<dbReference type="Proteomes" id="UP000464524">
    <property type="component" value="Chromosome"/>
</dbReference>
<comment type="subcellular location">
    <subcellularLocation>
        <location evidence="1 8">Cell outer membrane</location>
        <topology evidence="1 8">Multi-pass membrane protein</topology>
    </subcellularLocation>
</comment>
<dbReference type="InterPro" id="IPR039426">
    <property type="entry name" value="TonB-dep_rcpt-like"/>
</dbReference>
<keyword evidence="13" id="KW-0675">Receptor</keyword>
<dbReference type="Gene3D" id="2.40.170.20">
    <property type="entry name" value="TonB-dependent receptor, beta-barrel domain"/>
    <property type="match status" value="1"/>
</dbReference>
<evidence type="ECO:0000313" key="14">
    <source>
        <dbReference type="Proteomes" id="UP000464524"/>
    </source>
</evidence>
<comment type="similarity">
    <text evidence="8 9">Belongs to the TonB-dependent receptor family.</text>
</comment>
<name>A0A857JL49_9ALTE</name>
<feature type="domain" description="TonB-dependent receptor-like beta-barrel" evidence="11">
    <location>
        <begin position="459"/>
        <end position="915"/>
    </location>
</feature>
<keyword evidence="10" id="KW-0732">Signal</keyword>
<keyword evidence="4 8" id="KW-0812">Transmembrane</keyword>
<evidence type="ECO:0000259" key="12">
    <source>
        <dbReference type="Pfam" id="PF07715"/>
    </source>
</evidence>
<dbReference type="PROSITE" id="PS52016">
    <property type="entry name" value="TONB_DEPENDENT_REC_3"/>
    <property type="match status" value="1"/>
</dbReference>
<evidence type="ECO:0000256" key="5">
    <source>
        <dbReference type="ARBA" id="ARBA00023077"/>
    </source>
</evidence>
<feature type="chain" id="PRO_5032566802" evidence="10">
    <location>
        <begin position="26"/>
        <end position="949"/>
    </location>
</feature>
<evidence type="ECO:0000256" key="4">
    <source>
        <dbReference type="ARBA" id="ARBA00022692"/>
    </source>
</evidence>
<dbReference type="AlphaFoldDB" id="A0A857JL49"/>
<evidence type="ECO:0000256" key="2">
    <source>
        <dbReference type="ARBA" id="ARBA00022448"/>
    </source>
</evidence>
<dbReference type="InterPro" id="IPR000531">
    <property type="entry name" value="Beta-barrel_TonB"/>
</dbReference>
<evidence type="ECO:0000256" key="9">
    <source>
        <dbReference type="RuleBase" id="RU003357"/>
    </source>
</evidence>
<proteinExistence type="inferred from homology"/>
<dbReference type="InterPro" id="IPR036942">
    <property type="entry name" value="Beta-barrel_TonB_sf"/>
</dbReference>
<evidence type="ECO:0000313" key="13">
    <source>
        <dbReference type="EMBL" id="QHJ12623.1"/>
    </source>
</evidence>
<dbReference type="RefSeq" id="WP_160180815.1">
    <property type="nucleotide sequence ID" value="NZ_CP047656.1"/>
</dbReference>
<keyword evidence="5 9" id="KW-0798">TonB box</keyword>
<keyword evidence="2 8" id="KW-0813">Transport</keyword>
<dbReference type="PANTHER" id="PTHR47234:SF2">
    <property type="entry name" value="TONB-DEPENDENT RECEPTOR"/>
    <property type="match status" value="1"/>
</dbReference>